<name>A0A2N5S296_9BASI</name>
<dbReference type="EMBL" id="PGCI01001137">
    <property type="protein sequence ID" value="PLW07360.1"/>
    <property type="molecule type" value="Genomic_DNA"/>
</dbReference>
<gene>
    <name evidence="1" type="ORF">PCASD_25564</name>
</gene>
<organism evidence="1 2">
    <name type="scientific">Puccinia coronata f. sp. avenae</name>
    <dbReference type="NCBI Taxonomy" id="200324"/>
    <lineage>
        <taxon>Eukaryota</taxon>
        <taxon>Fungi</taxon>
        <taxon>Dikarya</taxon>
        <taxon>Basidiomycota</taxon>
        <taxon>Pucciniomycotina</taxon>
        <taxon>Pucciniomycetes</taxon>
        <taxon>Pucciniales</taxon>
        <taxon>Pucciniaceae</taxon>
        <taxon>Puccinia</taxon>
    </lineage>
</organism>
<protein>
    <submittedName>
        <fullName evidence="1">Uncharacterized protein</fullName>
    </submittedName>
</protein>
<reference evidence="1 2" key="1">
    <citation type="submission" date="2017-11" db="EMBL/GenBank/DDBJ databases">
        <title>De novo assembly and phasing of dikaryotic genomes from two isolates of Puccinia coronata f. sp. avenae, the causal agent of oat crown rust.</title>
        <authorList>
            <person name="Miller M.E."/>
            <person name="Zhang Y."/>
            <person name="Omidvar V."/>
            <person name="Sperschneider J."/>
            <person name="Schwessinger B."/>
            <person name="Raley C."/>
            <person name="Palmer J.M."/>
            <person name="Garnica D."/>
            <person name="Upadhyaya N."/>
            <person name="Rathjen J."/>
            <person name="Taylor J.M."/>
            <person name="Park R.F."/>
            <person name="Dodds P.N."/>
            <person name="Hirsch C.D."/>
            <person name="Kianian S.F."/>
            <person name="Figueroa M."/>
        </authorList>
    </citation>
    <scope>NUCLEOTIDE SEQUENCE [LARGE SCALE GENOMIC DNA]</scope>
    <source>
        <strain evidence="1">12SD80</strain>
    </source>
</reference>
<dbReference type="Proteomes" id="UP000235392">
    <property type="component" value="Unassembled WGS sequence"/>
</dbReference>
<dbReference type="PANTHER" id="PTHR33096:SF1">
    <property type="entry name" value="CXC1-LIKE CYSTEINE CLUSTER ASSOCIATED WITH KDZ TRANSPOSASES DOMAIN-CONTAINING PROTEIN"/>
    <property type="match status" value="1"/>
</dbReference>
<sequence length="260" mass="29780">MLSTPILKGAETTVFEARRALAQLHLLPNKNNTGKNYTNSFFQAQWDEEQAYHTEANQSTTEKQEKELGRLLRPEDQLEAEWSVDSLSTIQAVAHARISSSFSIQIANQRAKVGDTMVLLNLTSDAKDELLKIWHTKTEIRQKFLGLIEEKERLTRVCRPGEQTTLGTAGQQKILESMRRRAKGLHKVLNEYNKRVNDFVQAFPSRAHPWVIEYAKLMQLEPDNPFWNNGMFTNQNEPWAVDPNTQKGIRHLAALNQGIE</sequence>
<dbReference type="AlphaFoldDB" id="A0A2N5S296"/>
<accession>A0A2N5S296</accession>
<comment type="caution">
    <text evidence="1">The sequence shown here is derived from an EMBL/GenBank/DDBJ whole genome shotgun (WGS) entry which is preliminary data.</text>
</comment>
<evidence type="ECO:0000313" key="2">
    <source>
        <dbReference type="Proteomes" id="UP000235392"/>
    </source>
</evidence>
<proteinExistence type="predicted"/>
<dbReference type="PANTHER" id="PTHR33096">
    <property type="entry name" value="CXC2 DOMAIN-CONTAINING PROTEIN"/>
    <property type="match status" value="1"/>
</dbReference>
<evidence type="ECO:0000313" key="1">
    <source>
        <dbReference type="EMBL" id="PLW07360.1"/>
    </source>
</evidence>